<dbReference type="EMBL" id="JBHMEY010000015">
    <property type="protein sequence ID" value="MFB9096325.1"/>
    <property type="molecule type" value="Genomic_DNA"/>
</dbReference>
<feature type="transmembrane region" description="Helical" evidence="1">
    <location>
        <begin position="38"/>
        <end position="60"/>
    </location>
</feature>
<evidence type="ECO:0000313" key="3">
    <source>
        <dbReference type="Proteomes" id="UP001589607"/>
    </source>
</evidence>
<keyword evidence="1" id="KW-0472">Membrane</keyword>
<keyword evidence="3" id="KW-1185">Reference proteome</keyword>
<dbReference type="Proteomes" id="UP001589607">
    <property type="component" value="Unassembled WGS sequence"/>
</dbReference>
<keyword evidence="1" id="KW-1133">Transmembrane helix</keyword>
<evidence type="ECO:0000256" key="1">
    <source>
        <dbReference type="SAM" id="Phobius"/>
    </source>
</evidence>
<evidence type="ECO:0000313" key="2">
    <source>
        <dbReference type="EMBL" id="MFB9096325.1"/>
    </source>
</evidence>
<feature type="transmembrane region" description="Helical" evidence="1">
    <location>
        <begin position="7"/>
        <end position="26"/>
    </location>
</feature>
<proteinExistence type="predicted"/>
<gene>
    <name evidence="2" type="ORF">ACFFVF_07345</name>
</gene>
<reference evidence="2 3" key="1">
    <citation type="submission" date="2024-09" db="EMBL/GenBank/DDBJ databases">
        <authorList>
            <person name="Sun Q."/>
            <person name="Mori K."/>
        </authorList>
    </citation>
    <scope>NUCLEOTIDE SEQUENCE [LARGE SCALE GENOMIC DNA]</scope>
    <source>
        <strain evidence="2 3">CECT 7955</strain>
    </source>
</reference>
<comment type="caution">
    <text evidence="2">The sequence shown here is derived from an EMBL/GenBank/DDBJ whole genome shotgun (WGS) entry which is preliminary data.</text>
</comment>
<sequence>MKALLGYLIKVICFFIFLVLVLSFINNLFYTRHTESDLVYFTGYYLGLTLVFLLFSWLLYKFSKFGSKLIKNTKNKNQINEIEEE</sequence>
<name>A0ABV5GN85_9FLAO</name>
<keyword evidence="1" id="KW-0812">Transmembrane</keyword>
<accession>A0ABV5GN85</accession>
<organism evidence="2 3">
    <name type="scientific">Flavobacterium jumunjinense</name>
    <dbReference type="NCBI Taxonomy" id="998845"/>
    <lineage>
        <taxon>Bacteria</taxon>
        <taxon>Pseudomonadati</taxon>
        <taxon>Bacteroidota</taxon>
        <taxon>Flavobacteriia</taxon>
        <taxon>Flavobacteriales</taxon>
        <taxon>Flavobacteriaceae</taxon>
        <taxon>Flavobacterium</taxon>
    </lineage>
</organism>
<dbReference type="RefSeq" id="WP_236455454.1">
    <property type="nucleotide sequence ID" value="NZ_CBCSGE010000022.1"/>
</dbReference>
<protein>
    <submittedName>
        <fullName evidence="2">Uncharacterized protein</fullName>
    </submittedName>
</protein>